<dbReference type="Pfam" id="PF00487">
    <property type="entry name" value="FA_desaturase"/>
    <property type="match status" value="1"/>
</dbReference>
<keyword evidence="6" id="KW-0560">Oxidoreductase</keyword>
<dbReference type="InterPro" id="IPR005804">
    <property type="entry name" value="FA_desaturase_dom"/>
</dbReference>
<keyword evidence="5" id="KW-1133">Transmembrane helix</keyword>
<dbReference type="Proteomes" id="UP000814353">
    <property type="component" value="Unassembled WGS sequence"/>
</dbReference>
<dbReference type="GO" id="GO:0016020">
    <property type="term" value="C:membrane"/>
    <property type="evidence" value="ECO:0007669"/>
    <property type="project" value="UniProtKB-SubCell"/>
</dbReference>
<keyword evidence="8" id="KW-0443">Lipid metabolism</keyword>
<evidence type="ECO:0000256" key="7">
    <source>
        <dbReference type="ARBA" id="ARBA00023004"/>
    </source>
</evidence>
<evidence type="ECO:0000313" key="13">
    <source>
        <dbReference type="Proteomes" id="UP000518091"/>
    </source>
</evidence>
<evidence type="ECO:0000256" key="6">
    <source>
        <dbReference type="ARBA" id="ARBA00023002"/>
    </source>
</evidence>
<feature type="domain" description="Fatty acid desaturase" evidence="10">
    <location>
        <begin position="4"/>
        <end position="101"/>
    </location>
</feature>
<evidence type="ECO:0000256" key="2">
    <source>
        <dbReference type="ARBA" id="ARBA00008749"/>
    </source>
</evidence>
<evidence type="ECO:0000256" key="4">
    <source>
        <dbReference type="ARBA" id="ARBA00022832"/>
    </source>
</evidence>
<keyword evidence="9" id="KW-0472">Membrane</keyword>
<dbReference type="Proteomes" id="UP000518091">
    <property type="component" value="Unassembled WGS sequence"/>
</dbReference>
<comment type="similarity">
    <text evidence="2">Belongs to the fatty acid desaturase type 2 family.</text>
</comment>
<evidence type="ECO:0000259" key="10">
    <source>
        <dbReference type="Pfam" id="PF00487"/>
    </source>
</evidence>
<dbReference type="CDD" id="cd03505">
    <property type="entry name" value="Delta9-FADS-like"/>
    <property type="match status" value="1"/>
</dbReference>
<gene>
    <name evidence="11" type="ORF">H1D44_11045</name>
    <name evidence="12" type="ORF">HOP48_14060</name>
</gene>
<dbReference type="PANTHER" id="PTHR11351:SF3">
    <property type="entry name" value="BLL4393 PROTEIN"/>
    <property type="match status" value="1"/>
</dbReference>
<protein>
    <submittedName>
        <fullName evidence="11">Acyl-CoA desaturase</fullName>
    </submittedName>
</protein>
<dbReference type="EMBL" id="JABFUB010000012">
    <property type="protein sequence ID" value="MCG6662671.1"/>
    <property type="molecule type" value="Genomic_DNA"/>
</dbReference>
<evidence type="ECO:0000313" key="12">
    <source>
        <dbReference type="EMBL" id="MCG6662671.1"/>
    </source>
</evidence>
<evidence type="ECO:0000256" key="9">
    <source>
        <dbReference type="ARBA" id="ARBA00023136"/>
    </source>
</evidence>
<comment type="subcellular location">
    <subcellularLocation>
        <location evidence="1">Membrane</location>
        <topology evidence="1">Multi-pass membrane protein</topology>
    </subcellularLocation>
</comment>
<evidence type="ECO:0000256" key="8">
    <source>
        <dbReference type="ARBA" id="ARBA00023098"/>
    </source>
</evidence>
<comment type="caution">
    <text evidence="11">The sequence shown here is derived from an EMBL/GenBank/DDBJ whole genome shotgun (WGS) entry which is preliminary data.</text>
</comment>
<keyword evidence="4" id="KW-0276">Fatty acid metabolism</keyword>
<dbReference type="AlphaFoldDB" id="A0A7W0ADV3"/>
<evidence type="ECO:0000256" key="3">
    <source>
        <dbReference type="ARBA" id="ARBA00022692"/>
    </source>
</evidence>
<dbReference type="GO" id="GO:0016717">
    <property type="term" value="F:oxidoreductase activity, acting on paired donors, with oxidation of a pair of donors resulting in the reduction of molecular oxygen to two molecules of water"/>
    <property type="evidence" value="ECO:0007669"/>
    <property type="project" value="InterPro"/>
</dbReference>
<dbReference type="GO" id="GO:0006631">
    <property type="term" value="P:fatty acid metabolic process"/>
    <property type="evidence" value="ECO:0007669"/>
    <property type="project" value="UniProtKB-KW"/>
</dbReference>
<sequence>MRPPFWVIAGIVLPATIGGVLTQSWQGAWSGGICGGLARIFVANQFAWAVGSVCHRYGSRPFETGDHSTNNWFVAALTFGEGLQNNHHAFPSWYRHGVKWYEPDLSGWVLTLLGRLGIVWDLRSPSAAMIDKVRMKRISS</sequence>
<keyword evidence="3" id="KW-0812">Transmembrane</keyword>
<evidence type="ECO:0000313" key="11">
    <source>
        <dbReference type="EMBL" id="MBA2779438.1"/>
    </source>
</evidence>
<reference evidence="12 14" key="1">
    <citation type="submission" date="2020-05" db="EMBL/GenBank/DDBJ databases">
        <title>Comparative genomic analysis of denitrifying bacteria from Halomonas genus.</title>
        <authorList>
            <person name="Wang L."/>
            <person name="Shao Z."/>
        </authorList>
    </citation>
    <scope>NUCLEOTIDE SEQUENCE [LARGE SCALE GENOMIC DNA]</scope>
    <source>
        <strain evidence="12 14">DSM 17331</strain>
    </source>
</reference>
<keyword evidence="7" id="KW-0408">Iron</keyword>
<evidence type="ECO:0000256" key="5">
    <source>
        <dbReference type="ARBA" id="ARBA00022989"/>
    </source>
</evidence>
<accession>A0A7W0ADV3</accession>
<name>A0A7W0ADV3_9GAMM</name>
<evidence type="ECO:0000313" key="14">
    <source>
        <dbReference type="Proteomes" id="UP000814353"/>
    </source>
</evidence>
<dbReference type="PANTHER" id="PTHR11351">
    <property type="entry name" value="ACYL-COA DESATURASE"/>
    <property type="match status" value="1"/>
</dbReference>
<reference evidence="11 13" key="2">
    <citation type="submission" date="2020-07" db="EMBL/GenBank/DDBJ databases">
        <title>Identification of Halomonas strains.</title>
        <authorList>
            <person name="Xiao Z."/>
            <person name="Shen J."/>
        </authorList>
    </citation>
    <scope>NUCLEOTIDE SEQUENCE [LARGE SCALE GENOMIC DNA]</scope>
    <source>
        <strain evidence="11 13">DSM 17331</strain>
    </source>
</reference>
<dbReference type="EMBL" id="JACEFT010000012">
    <property type="protein sequence ID" value="MBA2779438.1"/>
    <property type="molecule type" value="Genomic_DNA"/>
</dbReference>
<organism evidence="11 13">
    <name type="scientific">Billgrantia kenyensis</name>
    <dbReference type="NCBI Taxonomy" id="321266"/>
    <lineage>
        <taxon>Bacteria</taxon>
        <taxon>Pseudomonadati</taxon>
        <taxon>Pseudomonadota</taxon>
        <taxon>Gammaproteobacteria</taxon>
        <taxon>Oceanospirillales</taxon>
        <taxon>Halomonadaceae</taxon>
        <taxon>Billgrantia</taxon>
    </lineage>
</organism>
<evidence type="ECO:0000256" key="1">
    <source>
        <dbReference type="ARBA" id="ARBA00004141"/>
    </source>
</evidence>
<proteinExistence type="inferred from homology"/>
<keyword evidence="14" id="KW-1185">Reference proteome</keyword>
<dbReference type="InterPro" id="IPR015876">
    <property type="entry name" value="Acyl-CoA_DS"/>
</dbReference>